<dbReference type="Proteomes" id="UP000011750">
    <property type="component" value="Chromosome A05"/>
</dbReference>
<protein>
    <recommendedName>
        <fullName evidence="3">FBD domain-containing protein</fullName>
    </recommendedName>
</protein>
<organism evidence="1 2">
    <name type="scientific">Brassica campestris</name>
    <name type="common">Field mustard</name>
    <dbReference type="NCBI Taxonomy" id="3711"/>
    <lineage>
        <taxon>Eukaryota</taxon>
        <taxon>Viridiplantae</taxon>
        <taxon>Streptophyta</taxon>
        <taxon>Embryophyta</taxon>
        <taxon>Tracheophyta</taxon>
        <taxon>Spermatophyta</taxon>
        <taxon>Magnoliopsida</taxon>
        <taxon>eudicotyledons</taxon>
        <taxon>Gunneridae</taxon>
        <taxon>Pentapetalae</taxon>
        <taxon>rosids</taxon>
        <taxon>malvids</taxon>
        <taxon>Brassicales</taxon>
        <taxon>Brassicaceae</taxon>
        <taxon>Brassiceae</taxon>
        <taxon>Brassica</taxon>
    </lineage>
</organism>
<sequence>MTCLNSWKVKREEGEKRVWCFIDKFLQLHKAHVLESMRIQLDHYQCIQIDHHQYYNDTVLSKCVSYALDHCVRELAFSLPLYRTQILFLPPNVYTSKTLVTLTLAGIIIDVPSLLCLPSLQTLVLIFVVYKDQNSHVRLLANCPSLKNLDVERDSSDNVTRFNVKVPSLKSFTYLRNHIGGAGTSSLGLDSPGLRHLNFFDPFGDLGSIQNMPHLDIADVSQIVPHLNNDKLHVLALIKFKLDLRCFESDLKYSLEPLMLFFHNSPILKVLTISYDVALLAARISHFRGTNKVLYRDACFPILRSLCGKGLEEEEDKRERMCGVHTQNV</sequence>
<dbReference type="Gene3D" id="3.80.10.10">
    <property type="entry name" value="Ribonuclease Inhibitor"/>
    <property type="match status" value="1"/>
</dbReference>
<dbReference type="PANTHER" id="PTHR31900">
    <property type="entry name" value="F-BOX/RNI SUPERFAMILY PROTEIN-RELATED"/>
    <property type="match status" value="1"/>
</dbReference>
<dbReference type="InterPro" id="IPR013101">
    <property type="entry name" value="LRR_PRU1-like"/>
</dbReference>
<dbReference type="AlphaFoldDB" id="M4EM44"/>
<dbReference type="InterPro" id="IPR050232">
    <property type="entry name" value="FBL13/AtMIF1-like"/>
</dbReference>
<dbReference type="InterPro" id="IPR032675">
    <property type="entry name" value="LRR_dom_sf"/>
</dbReference>
<name>M4EM44_BRACM</name>
<dbReference type="Pfam" id="PF07723">
    <property type="entry name" value="LRR_2"/>
    <property type="match status" value="1"/>
</dbReference>
<dbReference type="PANTHER" id="PTHR31900:SF34">
    <property type="entry name" value="EMB|CAB62440.1-RELATED"/>
    <property type="match status" value="1"/>
</dbReference>
<evidence type="ECO:0000313" key="1">
    <source>
        <dbReference type="EnsemblPlants" id="Bra029864.1-P"/>
    </source>
</evidence>
<dbReference type="EnsemblPlants" id="Bra029864.1">
    <property type="protein sequence ID" value="Bra029864.1-P"/>
    <property type="gene ID" value="Bra029864"/>
</dbReference>
<dbReference type="SUPFAM" id="SSF52047">
    <property type="entry name" value="RNI-like"/>
    <property type="match status" value="1"/>
</dbReference>
<evidence type="ECO:0000313" key="2">
    <source>
        <dbReference type="Proteomes" id="UP000011750"/>
    </source>
</evidence>
<reference evidence="1" key="3">
    <citation type="submission" date="2023-03" db="UniProtKB">
        <authorList>
            <consortium name="EnsemblPlants"/>
        </authorList>
    </citation>
    <scope>IDENTIFICATION</scope>
    <source>
        <strain evidence="1">cv. Chiifu-401-42</strain>
    </source>
</reference>
<dbReference type="InParanoid" id="M4EM44"/>
<accession>M4EM44</accession>
<dbReference type="OMA" id="CVSYALD"/>
<reference evidence="1 2" key="2">
    <citation type="journal article" date="2018" name="Hortic Res">
        <title>Improved Brassica rapa reference genome by single-molecule sequencing and chromosome conformation capture technologies.</title>
        <authorList>
            <person name="Zhang L."/>
            <person name="Cai X."/>
            <person name="Wu J."/>
            <person name="Liu M."/>
            <person name="Grob S."/>
            <person name="Cheng F."/>
            <person name="Liang J."/>
            <person name="Cai C."/>
            <person name="Liu Z."/>
            <person name="Liu B."/>
            <person name="Wang F."/>
            <person name="Li S."/>
            <person name="Liu F."/>
            <person name="Li X."/>
            <person name="Cheng L."/>
            <person name="Yang W."/>
            <person name="Li M.H."/>
            <person name="Grossniklaus U."/>
            <person name="Zheng H."/>
            <person name="Wang X."/>
        </authorList>
    </citation>
    <scope>NUCLEOTIDE SEQUENCE [LARGE SCALE GENOMIC DNA]</scope>
    <source>
        <strain evidence="1 2">cv. Chiifu-401-42</strain>
    </source>
</reference>
<reference evidence="1 2" key="1">
    <citation type="journal article" date="2011" name="Nat. Genet.">
        <title>The genome of the mesopolyploid crop species Brassica rapa.</title>
        <authorList>
            <consortium name="Brassica rapa Genome Sequencing Project Consortium"/>
            <person name="Wang X."/>
            <person name="Wang H."/>
            <person name="Wang J."/>
            <person name="Sun R."/>
            <person name="Wu J."/>
            <person name="Liu S."/>
            <person name="Bai Y."/>
            <person name="Mun J.H."/>
            <person name="Bancroft I."/>
            <person name="Cheng F."/>
            <person name="Huang S."/>
            <person name="Li X."/>
            <person name="Hua W."/>
            <person name="Wang J."/>
            <person name="Wang X."/>
            <person name="Freeling M."/>
            <person name="Pires J.C."/>
            <person name="Paterson A.H."/>
            <person name="Chalhoub B."/>
            <person name="Wang B."/>
            <person name="Hayward A."/>
            <person name="Sharpe A.G."/>
            <person name="Park B.S."/>
            <person name="Weisshaar B."/>
            <person name="Liu B."/>
            <person name="Li B."/>
            <person name="Liu B."/>
            <person name="Tong C."/>
            <person name="Song C."/>
            <person name="Duran C."/>
            <person name="Peng C."/>
            <person name="Geng C."/>
            <person name="Koh C."/>
            <person name="Lin C."/>
            <person name="Edwards D."/>
            <person name="Mu D."/>
            <person name="Shen D."/>
            <person name="Soumpourou E."/>
            <person name="Li F."/>
            <person name="Fraser F."/>
            <person name="Conant G."/>
            <person name="Lassalle G."/>
            <person name="King G.J."/>
            <person name="Bonnema G."/>
            <person name="Tang H."/>
            <person name="Wang H."/>
            <person name="Belcram H."/>
            <person name="Zhou H."/>
            <person name="Hirakawa H."/>
            <person name="Abe H."/>
            <person name="Guo H."/>
            <person name="Wang H."/>
            <person name="Jin H."/>
            <person name="Parkin I.A."/>
            <person name="Batley J."/>
            <person name="Kim J.S."/>
            <person name="Just J."/>
            <person name="Li J."/>
            <person name="Xu J."/>
            <person name="Deng J."/>
            <person name="Kim J.A."/>
            <person name="Li J."/>
            <person name="Yu J."/>
            <person name="Meng J."/>
            <person name="Wang J."/>
            <person name="Min J."/>
            <person name="Poulain J."/>
            <person name="Wang J."/>
            <person name="Hatakeyama K."/>
            <person name="Wu K."/>
            <person name="Wang L."/>
            <person name="Fang L."/>
            <person name="Trick M."/>
            <person name="Links M.G."/>
            <person name="Zhao M."/>
            <person name="Jin M."/>
            <person name="Ramchiary N."/>
            <person name="Drou N."/>
            <person name="Berkman P.J."/>
            <person name="Cai Q."/>
            <person name="Huang Q."/>
            <person name="Li R."/>
            <person name="Tabata S."/>
            <person name="Cheng S."/>
            <person name="Zhang S."/>
            <person name="Zhang S."/>
            <person name="Huang S."/>
            <person name="Sato S."/>
            <person name="Sun S."/>
            <person name="Kwon S.J."/>
            <person name="Choi S.R."/>
            <person name="Lee T.H."/>
            <person name="Fan W."/>
            <person name="Zhao X."/>
            <person name="Tan X."/>
            <person name="Xu X."/>
            <person name="Wang Y."/>
            <person name="Qiu Y."/>
            <person name="Yin Y."/>
            <person name="Li Y."/>
            <person name="Du Y."/>
            <person name="Liao Y."/>
            <person name="Lim Y."/>
            <person name="Narusaka Y."/>
            <person name="Wang Y."/>
            <person name="Wang Z."/>
            <person name="Li Z."/>
            <person name="Wang Z."/>
            <person name="Xiong Z."/>
            <person name="Zhang Z."/>
        </authorList>
    </citation>
    <scope>NUCLEOTIDE SEQUENCE [LARGE SCALE GENOMIC DNA]</scope>
    <source>
        <strain evidence="1 2">cv. Chiifu-401-42</strain>
    </source>
</reference>
<proteinExistence type="predicted"/>
<keyword evidence="2" id="KW-1185">Reference proteome</keyword>
<dbReference type="Gramene" id="Bra029864.1">
    <property type="protein sequence ID" value="Bra029864.1-P"/>
    <property type="gene ID" value="Bra029864"/>
</dbReference>
<dbReference type="HOGENOM" id="CLU_845563_0_0_1"/>
<evidence type="ECO:0008006" key="3">
    <source>
        <dbReference type="Google" id="ProtNLM"/>
    </source>
</evidence>